<proteinExistence type="predicted"/>
<feature type="compositionally biased region" description="Basic and acidic residues" evidence="1">
    <location>
        <begin position="23"/>
        <end position="33"/>
    </location>
</feature>
<feature type="region of interest" description="Disordered" evidence="1">
    <location>
        <begin position="14"/>
        <end position="33"/>
    </location>
</feature>
<dbReference type="Proteomes" id="UP000299102">
    <property type="component" value="Unassembled WGS sequence"/>
</dbReference>
<evidence type="ECO:0000256" key="1">
    <source>
        <dbReference type="SAM" id="MobiDB-lite"/>
    </source>
</evidence>
<dbReference type="AlphaFoldDB" id="A0A4C1Y5K6"/>
<name>A0A4C1Y5K6_EUMVA</name>
<comment type="caution">
    <text evidence="2">The sequence shown here is derived from an EMBL/GenBank/DDBJ whole genome shotgun (WGS) entry which is preliminary data.</text>
</comment>
<keyword evidence="3" id="KW-1185">Reference proteome</keyword>
<organism evidence="2 3">
    <name type="scientific">Eumeta variegata</name>
    <name type="common">Bagworm moth</name>
    <name type="synonym">Eumeta japonica</name>
    <dbReference type="NCBI Taxonomy" id="151549"/>
    <lineage>
        <taxon>Eukaryota</taxon>
        <taxon>Metazoa</taxon>
        <taxon>Ecdysozoa</taxon>
        <taxon>Arthropoda</taxon>
        <taxon>Hexapoda</taxon>
        <taxon>Insecta</taxon>
        <taxon>Pterygota</taxon>
        <taxon>Neoptera</taxon>
        <taxon>Endopterygota</taxon>
        <taxon>Lepidoptera</taxon>
        <taxon>Glossata</taxon>
        <taxon>Ditrysia</taxon>
        <taxon>Tineoidea</taxon>
        <taxon>Psychidae</taxon>
        <taxon>Oiketicinae</taxon>
        <taxon>Eumeta</taxon>
    </lineage>
</organism>
<reference evidence="2 3" key="1">
    <citation type="journal article" date="2019" name="Commun. Biol.">
        <title>The bagworm genome reveals a unique fibroin gene that provides high tensile strength.</title>
        <authorList>
            <person name="Kono N."/>
            <person name="Nakamura H."/>
            <person name="Ohtoshi R."/>
            <person name="Tomita M."/>
            <person name="Numata K."/>
            <person name="Arakawa K."/>
        </authorList>
    </citation>
    <scope>NUCLEOTIDE SEQUENCE [LARGE SCALE GENOMIC DNA]</scope>
</reference>
<sequence length="106" mass="11383">MGSPISDAAVSALSARRGNKCKQIKDEPTDKCDGGDRLRPAASCSRIHILDSDPVPTLVSNSRPVFNFGLDFAFDNDFVDLVPRQIFSFDFASSPSSDLDEAGGKC</sequence>
<accession>A0A4C1Y5K6</accession>
<gene>
    <name evidence="2" type="ORF">EVAR_49928_1</name>
</gene>
<protein>
    <submittedName>
        <fullName evidence="2">Uncharacterized protein</fullName>
    </submittedName>
</protein>
<dbReference type="EMBL" id="BGZK01001048">
    <property type="protein sequence ID" value="GBP69675.1"/>
    <property type="molecule type" value="Genomic_DNA"/>
</dbReference>
<evidence type="ECO:0000313" key="3">
    <source>
        <dbReference type="Proteomes" id="UP000299102"/>
    </source>
</evidence>
<evidence type="ECO:0000313" key="2">
    <source>
        <dbReference type="EMBL" id="GBP69675.1"/>
    </source>
</evidence>